<evidence type="ECO:0000256" key="1">
    <source>
        <dbReference type="ARBA" id="ARBA00004498"/>
    </source>
</evidence>
<evidence type="ECO:0000313" key="11">
    <source>
        <dbReference type="EMBL" id="KAL0170695.1"/>
    </source>
</evidence>
<evidence type="ECO:0000313" key="12">
    <source>
        <dbReference type="Proteomes" id="UP001529510"/>
    </source>
</evidence>
<dbReference type="SMART" id="SM00060">
    <property type="entry name" value="FN3"/>
    <property type="match status" value="2"/>
</dbReference>
<dbReference type="FunFam" id="2.60.40.10:FF:000121">
    <property type="entry name" value="Collagen type XII alpha 1 chain"/>
    <property type="match status" value="1"/>
</dbReference>
<evidence type="ECO:0000256" key="5">
    <source>
        <dbReference type="ARBA" id="ARBA00022889"/>
    </source>
</evidence>
<dbReference type="InterPro" id="IPR036116">
    <property type="entry name" value="FN3_sf"/>
</dbReference>
<feature type="non-terminal residue" evidence="11">
    <location>
        <position position="1"/>
    </location>
</feature>
<evidence type="ECO:0000256" key="9">
    <source>
        <dbReference type="ARBA" id="ARBA00049648"/>
    </source>
</evidence>
<keyword evidence="4" id="KW-0677">Repeat</keyword>
<proteinExistence type="inferred from homology"/>
<dbReference type="PANTHER" id="PTHR46708">
    <property type="entry name" value="TENASCIN"/>
    <property type="match status" value="1"/>
</dbReference>
<dbReference type="GO" id="GO:0005581">
    <property type="term" value="C:collagen trimer"/>
    <property type="evidence" value="ECO:0007669"/>
    <property type="project" value="UniProtKB-KW"/>
</dbReference>
<dbReference type="Pfam" id="PF00041">
    <property type="entry name" value="fn3"/>
    <property type="match status" value="2"/>
</dbReference>
<dbReference type="FunFam" id="2.60.40.10:FF:000018">
    <property type="entry name" value="collagen alpha-1(XII) chain isoform X1"/>
    <property type="match status" value="1"/>
</dbReference>
<comment type="caution">
    <text evidence="11">The sequence shown here is derived from an EMBL/GenBank/DDBJ whole genome shotgun (WGS) entry which is preliminary data.</text>
</comment>
<evidence type="ECO:0000256" key="4">
    <source>
        <dbReference type="ARBA" id="ARBA00022737"/>
    </source>
</evidence>
<comment type="subcellular location">
    <subcellularLocation>
        <location evidence="1">Secreted</location>
        <location evidence="1">Extracellular space</location>
        <location evidence="1">Extracellular matrix</location>
    </subcellularLocation>
</comment>
<dbReference type="InterPro" id="IPR003961">
    <property type="entry name" value="FN3_dom"/>
</dbReference>
<keyword evidence="7" id="KW-1015">Disulfide bond</keyword>
<evidence type="ECO:0000256" key="6">
    <source>
        <dbReference type="ARBA" id="ARBA00023119"/>
    </source>
</evidence>
<dbReference type="PANTHER" id="PTHR46708:SF7">
    <property type="entry name" value="FIBRONECTIN TYPE-III DOMAIN-CONTAINING PROTEIN"/>
    <property type="match status" value="1"/>
</dbReference>
<dbReference type="InterPro" id="IPR013783">
    <property type="entry name" value="Ig-like_fold"/>
</dbReference>
<feature type="domain" description="Fibronectin type-III" evidence="10">
    <location>
        <begin position="67"/>
        <end position="155"/>
    </location>
</feature>
<dbReference type="Gene3D" id="2.60.40.10">
    <property type="entry name" value="Immunoglobulins"/>
    <property type="match status" value="3"/>
</dbReference>
<name>A0ABD0PAH4_CIRMR</name>
<reference evidence="11 12" key="1">
    <citation type="submission" date="2024-05" db="EMBL/GenBank/DDBJ databases">
        <title>Genome sequencing and assembly of Indian major carp, Cirrhinus mrigala (Hamilton, 1822).</title>
        <authorList>
            <person name="Mohindra V."/>
            <person name="Chowdhury L.M."/>
            <person name="Lal K."/>
            <person name="Jena J.K."/>
        </authorList>
    </citation>
    <scope>NUCLEOTIDE SEQUENCE [LARGE SCALE GENOMIC DNA]</scope>
    <source>
        <strain evidence="11">CM1030</strain>
        <tissue evidence="11">Blood</tissue>
    </source>
</reference>
<evidence type="ECO:0000259" key="10">
    <source>
        <dbReference type="PROSITE" id="PS50853"/>
    </source>
</evidence>
<evidence type="ECO:0000256" key="7">
    <source>
        <dbReference type="ARBA" id="ARBA00023157"/>
    </source>
</evidence>
<keyword evidence="8" id="KW-0325">Glycoprotein</keyword>
<sequence length="244" mass="26701">PHGLLMERMPAADITGDYISFVLPHDTTSTILPNLTPLTTYEVNVIAQYDKGDSFPLIGEETTLEGSVRNLVVSEETVDSFRVSWKAAPGTVLRYRLLYEPVGGGDKLEAETDGSQVTTVLYELLPVTTYRVTVYAEYASGMGPSMDTEGTTKEVRGSPRDLRVFNETVSSMRVSWRAAPGNVLQYNVAYKPDGGERKELFVKGDTTTALLKNLLPDTEYELFVSARYISGLGAPLLGTGTTLE</sequence>
<organism evidence="11 12">
    <name type="scientific">Cirrhinus mrigala</name>
    <name type="common">Mrigala</name>
    <dbReference type="NCBI Taxonomy" id="683832"/>
    <lineage>
        <taxon>Eukaryota</taxon>
        <taxon>Metazoa</taxon>
        <taxon>Chordata</taxon>
        <taxon>Craniata</taxon>
        <taxon>Vertebrata</taxon>
        <taxon>Euteleostomi</taxon>
        <taxon>Actinopterygii</taxon>
        <taxon>Neopterygii</taxon>
        <taxon>Teleostei</taxon>
        <taxon>Ostariophysi</taxon>
        <taxon>Cypriniformes</taxon>
        <taxon>Cyprinidae</taxon>
        <taxon>Labeoninae</taxon>
        <taxon>Labeonini</taxon>
        <taxon>Cirrhinus</taxon>
    </lineage>
</organism>
<keyword evidence="5" id="KW-0130">Cell adhesion</keyword>
<keyword evidence="12" id="KW-1185">Reference proteome</keyword>
<protein>
    <recommendedName>
        <fullName evidence="10">Fibronectin type-III domain-containing protein</fullName>
    </recommendedName>
</protein>
<dbReference type="EMBL" id="JAMKFB020000017">
    <property type="protein sequence ID" value="KAL0170695.1"/>
    <property type="molecule type" value="Genomic_DNA"/>
</dbReference>
<dbReference type="GO" id="GO:0007155">
    <property type="term" value="P:cell adhesion"/>
    <property type="evidence" value="ECO:0007669"/>
    <property type="project" value="UniProtKB-KW"/>
</dbReference>
<gene>
    <name evidence="11" type="ORF">M9458_035291</name>
</gene>
<dbReference type="AlphaFoldDB" id="A0ABD0PAH4"/>
<feature type="non-terminal residue" evidence="11">
    <location>
        <position position="244"/>
    </location>
</feature>
<dbReference type="PROSITE" id="PS50853">
    <property type="entry name" value="FN3"/>
    <property type="match status" value="2"/>
</dbReference>
<dbReference type="InterPro" id="IPR050991">
    <property type="entry name" value="ECM_Regulatory_Proteins"/>
</dbReference>
<dbReference type="CDD" id="cd00063">
    <property type="entry name" value="FN3"/>
    <property type="match status" value="3"/>
</dbReference>
<keyword evidence="2" id="KW-0964">Secreted</keyword>
<evidence type="ECO:0000256" key="2">
    <source>
        <dbReference type="ARBA" id="ARBA00022525"/>
    </source>
</evidence>
<dbReference type="Proteomes" id="UP001529510">
    <property type="component" value="Unassembled WGS sequence"/>
</dbReference>
<comment type="similarity">
    <text evidence="9">Belongs to the fibril-associated collagens with interrupted helices (FACIT) family.</text>
</comment>
<keyword evidence="3" id="KW-0272">Extracellular matrix</keyword>
<evidence type="ECO:0000256" key="8">
    <source>
        <dbReference type="ARBA" id="ARBA00023180"/>
    </source>
</evidence>
<dbReference type="SUPFAM" id="SSF49265">
    <property type="entry name" value="Fibronectin type III"/>
    <property type="match status" value="2"/>
</dbReference>
<evidence type="ECO:0000256" key="3">
    <source>
        <dbReference type="ARBA" id="ARBA00022530"/>
    </source>
</evidence>
<keyword evidence="6" id="KW-0176">Collagen</keyword>
<accession>A0ABD0PAH4</accession>
<feature type="domain" description="Fibronectin type-III" evidence="10">
    <location>
        <begin position="158"/>
        <end position="244"/>
    </location>
</feature>